<dbReference type="RefSeq" id="WP_176764572.1">
    <property type="nucleotide sequence ID" value="NZ_FNEN01000002.1"/>
</dbReference>
<keyword evidence="4" id="KW-1185">Reference proteome</keyword>
<gene>
    <name evidence="3" type="ORF">SAMN04488123_102123</name>
</gene>
<dbReference type="Pfam" id="PF02486">
    <property type="entry name" value="Rep_trans"/>
    <property type="match status" value="1"/>
</dbReference>
<dbReference type="InterPro" id="IPR003491">
    <property type="entry name" value="REP-like_C"/>
</dbReference>
<sequence>MSEDQEKSLDCLMDWVTVTFKTNDIDKILRDILCVSDALEMMSEEIEEGNGILGYEHKMTFFGIQIDYTVTKTEKLNQGSMLTMSGQACRTFASILYAQKRTWFSFFQDCIKSGGNFTRLDLAIDDRNSEPYFYISEIEEKAHLQEHDTPLKQWQTIGMLNTYDDHEEHGKTVVYGGRTSDVRIKFYEKNHEQASQWGKPAHEYGIWNRTEIRLRHEKAKKAVTELIRHQDNTAFTKSLLHYYIRFIDRKEELAAKDCPTSPFWTAFLGDVSTIDLSTERESESFERKLRWFVNQCAQAFRLIYEIDEKEGTSRLNYILENTELDRKHRKIKRDYLRNLHNDHIAKEMESLD</sequence>
<feature type="domain" description="Rolling Circle replication initiation protein N-terminal" evidence="2">
    <location>
        <begin position="10"/>
        <end position="108"/>
    </location>
</feature>
<feature type="domain" description="Replication initiation protein-like C-terminal" evidence="1">
    <location>
        <begin position="115"/>
        <end position="317"/>
    </location>
</feature>
<evidence type="ECO:0000259" key="2">
    <source>
        <dbReference type="Pfam" id="PF18106"/>
    </source>
</evidence>
<reference evidence="3 4" key="1">
    <citation type="submission" date="2016-10" db="EMBL/GenBank/DDBJ databases">
        <authorList>
            <person name="de Groot N.N."/>
        </authorList>
    </citation>
    <scope>NUCLEOTIDE SEQUENCE [LARGE SCALE GENOMIC DNA]</scope>
    <source>
        <strain evidence="3 4">DSM 21771</strain>
    </source>
</reference>
<protein>
    <submittedName>
        <fullName evidence="3">Phage replication initiation protein</fullName>
    </submittedName>
</protein>
<dbReference type="Pfam" id="PF18106">
    <property type="entry name" value="Rol_Rep_N"/>
    <property type="match status" value="1"/>
</dbReference>
<organism evidence="3 4">
    <name type="scientific">Natribacillus halophilus</name>
    <dbReference type="NCBI Taxonomy" id="549003"/>
    <lineage>
        <taxon>Bacteria</taxon>
        <taxon>Bacillati</taxon>
        <taxon>Bacillota</taxon>
        <taxon>Bacilli</taxon>
        <taxon>Bacillales</taxon>
        <taxon>Bacillaceae</taxon>
        <taxon>Natribacillus</taxon>
    </lineage>
</organism>
<dbReference type="Proteomes" id="UP000198853">
    <property type="component" value="Unassembled WGS sequence"/>
</dbReference>
<dbReference type="InterPro" id="IPR040819">
    <property type="entry name" value="Rol_Rep_N"/>
</dbReference>
<evidence type="ECO:0000313" key="3">
    <source>
        <dbReference type="EMBL" id="SDI43195.1"/>
    </source>
</evidence>
<proteinExistence type="predicted"/>
<dbReference type="AlphaFoldDB" id="A0A1G8KII3"/>
<name>A0A1G8KII3_9BACI</name>
<dbReference type="EMBL" id="FNEN01000002">
    <property type="protein sequence ID" value="SDI43195.1"/>
    <property type="molecule type" value="Genomic_DNA"/>
</dbReference>
<accession>A0A1G8KII3</accession>
<evidence type="ECO:0000313" key="4">
    <source>
        <dbReference type="Proteomes" id="UP000198853"/>
    </source>
</evidence>
<evidence type="ECO:0000259" key="1">
    <source>
        <dbReference type="Pfam" id="PF02486"/>
    </source>
</evidence>